<dbReference type="EMBL" id="LGKG01000151">
    <property type="protein sequence ID" value="KPC61203.1"/>
    <property type="molecule type" value="Genomic_DNA"/>
</dbReference>
<organism evidence="2 3">
    <name type="scientific">Streptomyces chattanoogensis</name>
    <dbReference type="NCBI Taxonomy" id="66876"/>
    <lineage>
        <taxon>Bacteria</taxon>
        <taxon>Bacillati</taxon>
        <taxon>Actinomycetota</taxon>
        <taxon>Actinomycetes</taxon>
        <taxon>Kitasatosporales</taxon>
        <taxon>Streptomycetaceae</taxon>
        <taxon>Streptomyces</taxon>
    </lineage>
</organism>
<dbReference type="AlphaFoldDB" id="A0A0N1JXA4"/>
<feature type="chain" id="PRO_5005875263" description="Peptidase inhibitor" evidence="1">
    <location>
        <begin position="29"/>
        <end position="125"/>
    </location>
</feature>
<sequence length="125" mass="13240">MRKITRAAAALALAVGATTMVTATNASAAPAEGTVHGCQAGAFCIYPQDAGWNNDRPSHQFFSYGAHNLSNQVGNHMIFNNQTGGAWARTCTGYNGTGDCQGWMAAGQYFVKDLTPINSVLLIRQ</sequence>
<evidence type="ECO:0000313" key="3">
    <source>
        <dbReference type="Proteomes" id="UP000037982"/>
    </source>
</evidence>
<accession>A0A0N1JXA4</accession>
<reference evidence="3" key="1">
    <citation type="submission" date="2015-07" db="EMBL/GenBank/DDBJ databases">
        <authorList>
            <person name="Ju K.-S."/>
            <person name="Doroghazi J.R."/>
            <person name="Metcalf W.W."/>
        </authorList>
    </citation>
    <scope>NUCLEOTIDE SEQUENCE [LARGE SCALE GENOMIC DNA]</scope>
    <source>
        <strain evidence="3">NRRL ISP-5002</strain>
    </source>
</reference>
<feature type="signal peptide" evidence="1">
    <location>
        <begin position="1"/>
        <end position="28"/>
    </location>
</feature>
<dbReference type="RefSeq" id="WP_053925976.1">
    <property type="nucleotide sequence ID" value="NZ_LGKG01000151.1"/>
</dbReference>
<evidence type="ECO:0000313" key="2">
    <source>
        <dbReference type="EMBL" id="KPC61203.1"/>
    </source>
</evidence>
<evidence type="ECO:0000256" key="1">
    <source>
        <dbReference type="SAM" id="SignalP"/>
    </source>
</evidence>
<dbReference type="PATRIC" id="fig|66876.3.peg.5673"/>
<proteinExistence type="predicted"/>
<keyword evidence="3" id="KW-1185">Reference proteome</keyword>
<comment type="caution">
    <text evidence="2">The sequence shown here is derived from an EMBL/GenBank/DDBJ whole genome shotgun (WGS) entry which is preliminary data.</text>
</comment>
<name>A0A0N1JXA4_9ACTN</name>
<keyword evidence="1" id="KW-0732">Signal</keyword>
<dbReference type="Proteomes" id="UP000037982">
    <property type="component" value="Unassembled WGS sequence"/>
</dbReference>
<gene>
    <name evidence="2" type="ORF">ADL29_25875</name>
</gene>
<protein>
    <recommendedName>
        <fullName evidence="4">Peptidase inhibitor</fullName>
    </recommendedName>
</protein>
<evidence type="ECO:0008006" key="4">
    <source>
        <dbReference type="Google" id="ProtNLM"/>
    </source>
</evidence>